<dbReference type="AlphaFoldDB" id="A0A9N8ER87"/>
<keyword evidence="2" id="KW-0677">Repeat</keyword>
<accession>A0A9N8ER87</accession>
<proteinExistence type="predicted"/>
<dbReference type="OrthoDB" id="41737at2759"/>
<dbReference type="SMART" id="SM00220">
    <property type="entry name" value="S_TKc"/>
    <property type="match status" value="1"/>
</dbReference>
<dbReference type="Proteomes" id="UP001153069">
    <property type="component" value="Unassembled WGS sequence"/>
</dbReference>
<feature type="domain" description="Protein kinase" evidence="4">
    <location>
        <begin position="209"/>
        <end position="434"/>
    </location>
</feature>
<sequence length="434" mass="48226">MAEDDNNNTKRKEPDDDEIQKLLSLRNIPSDIADLTALTKLDLPDCKLTSLPSSLPDALPNLSILFLSKNEFTEVPPVIGACKNLQMVAFKGNKLKSIHPDALQPQMRWLILTDNQIEFLPDTIGRCTKLQKFMLSGNHLTQLPDAISKCTNLELIRLSSNRLEKPPMKLLELPNLCWVAVSGNPFIQNAPLAAEAMKLKLPTIDDIPEGEGEVLGKGAGGITRKVTRSSNNQVVAVKTYVGAMTSDGSPEEERRMALTVANKVPDNDFLIALRGETKESGSLVMEYLDNYHALAGPPSLESCSRDVYSCPHDYMAETQAVSMVTGLFDVLTQLHAHGICHGDFYAHNILVCKDDRNKVKLSDFGAAFFYDSTADYGRMLQRTELRAFGHFAKEVQELFVKSDEKDKLEKLVQACREDSASFAQVNKLWKELLN</sequence>
<dbReference type="InterPro" id="IPR001611">
    <property type="entry name" value="Leu-rich_rpt"/>
</dbReference>
<evidence type="ECO:0000259" key="4">
    <source>
        <dbReference type="PROSITE" id="PS50011"/>
    </source>
</evidence>
<dbReference type="InterPro" id="IPR032675">
    <property type="entry name" value="LRR_dom_sf"/>
</dbReference>
<keyword evidence="3" id="KW-0547">Nucleotide-binding</keyword>
<dbReference type="InterPro" id="IPR000719">
    <property type="entry name" value="Prot_kinase_dom"/>
</dbReference>
<dbReference type="PROSITE" id="PS50011">
    <property type="entry name" value="PROTEIN_KINASE_DOM"/>
    <property type="match status" value="1"/>
</dbReference>
<evidence type="ECO:0000256" key="1">
    <source>
        <dbReference type="ARBA" id="ARBA00022614"/>
    </source>
</evidence>
<dbReference type="PANTHER" id="PTHR48051:SF1">
    <property type="entry name" value="RAS SUPPRESSOR PROTEIN 1"/>
    <property type="match status" value="1"/>
</dbReference>
<keyword evidence="3" id="KW-0067">ATP-binding</keyword>
<dbReference type="SUPFAM" id="SSF56112">
    <property type="entry name" value="Protein kinase-like (PK-like)"/>
    <property type="match status" value="1"/>
</dbReference>
<dbReference type="PROSITE" id="PS00107">
    <property type="entry name" value="PROTEIN_KINASE_ATP"/>
    <property type="match status" value="1"/>
</dbReference>
<evidence type="ECO:0000256" key="3">
    <source>
        <dbReference type="PROSITE-ProRule" id="PRU10141"/>
    </source>
</evidence>
<dbReference type="InterPro" id="IPR011009">
    <property type="entry name" value="Kinase-like_dom_sf"/>
</dbReference>
<evidence type="ECO:0000313" key="5">
    <source>
        <dbReference type="EMBL" id="CAB9524604.1"/>
    </source>
</evidence>
<dbReference type="GO" id="GO:0005737">
    <property type="term" value="C:cytoplasm"/>
    <property type="evidence" value="ECO:0007669"/>
    <property type="project" value="TreeGrafter"/>
</dbReference>
<name>A0A9N8ER87_9STRA</name>
<protein>
    <submittedName>
        <fullName evidence="5">Leucine rich repeat</fullName>
    </submittedName>
</protein>
<dbReference type="EMBL" id="CAICTM010001556">
    <property type="protein sequence ID" value="CAB9524604.1"/>
    <property type="molecule type" value="Genomic_DNA"/>
</dbReference>
<dbReference type="SUPFAM" id="SSF52058">
    <property type="entry name" value="L domain-like"/>
    <property type="match status" value="1"/>
</dbReference>
<dbReference type="Pfam" id="PF00069">
    <property type="entry name" value="Pkinase"/>
    <property type="match status" value="1"/>
</dbReference>
<dbReference type="InterPro" id="IPR050216">
    <property type="entry name" value="LRR_domain-containing"/>
</dbReference>
<dbReference type="SMART" id="SM00369">
    <property type="entry name" value="LRR_TYP"/>
    <property type="match status" value="4"/>
</dbReference>
<keyword evidence="6" id="KW-1185">Reference proteome</keyword>
<dbReference type="PANTHER" id="PTHR48051">
    <property type="match status" value="1"/>
</dbReference>
<organism evidence="5 6">
    <name type="scientific">Seminavis robusta</name>
    <dbReference type="NCBI Taxonomy" id="568900"/>
    <lineage>
        <taxon>Eukaryota</taxon>
        <taxon>Sar</taxon>
        <taxon>Stramenopiles</taxon>
        <taxon>Ochrophyta</taxon>
        <taxon>Bacillariophyta</taxon>
        <taxon>Bacillariophyceae</taxon>
        <taxon>Bacillariophycidae</taxon>
        <taxon>Naviculales</taxon>
        <taxon>Naviculaceae</taxon>
        <taxon>Seminavis</taxon>
    </lineage>
</organism>
<dbReference type="GO" id="GO:0005524">
    <property type="term" value="F:ATP binding"/>
    <property type="evidence" value="ECO:0007669"/>
    <property type="project" value="UniProtKB-UniRule"/>
</dbReference>
<evidence type="ECO:0000313" key="6">
    <source>
        <dbReference type="Proteomes" id="UP001153069"/>
    </source>
</evidence>
<evidence type="ECO:0000256" key="2">
    <source>
        <dbReference type="ARBA" id="ARBA00022737"/>
    </source>
</evidence>
<dbReference type="InterPro" id="IPR003591">
    <property type="entry name" value="Leu-rich_rpt_typical-subtyp"/>
</dbReference>
<keyword evidence="1" id="KW-0433">Leucine-rich repeat</keyword>
<dbReference type="Gene3D" id="3.80.10.10">
    <property type="entry name" value="Ribonuclease Inhibitor"/>
    <property type="match status" value="2"/>
</dbReference>
<comment type="caution">
    <text evidence="5">The sequence shown here is derived from an EMBL/GenBank/DDBJ whole genome shotgun (WGS) entry which is preliminary data.</text>
</comment>
<dbReference type="Pfam" id="PF13855">
    <property type="entry name" value="LRR_8"/>
    <property type="match status" value="1"/>
</dbReference>
<gene>
    <name evidence="5" type="ORF">SEMRO_1558_G282320.1</name>
</gene>
<dbReference type="GO" id="GO:0004672">
    <property type="term" value="F:protein kinase activity"/>
    <property type="evidence" value="ECO:0007669"/>
    <property type="project" value="InterPro"/>
</dbReference>
<dbReference type="Gene3D" id="1.10.510.10">
    <property type="entry name" value="Transferase(Phosphotransferase) domain 1"/>
    <property type="match status" value="1"/>
</dbReference>
<dbReference type="InterPro" id="IPR017441">
    <property type="entry name" value="Protein_kinase_ATP_BS"/>
</dbReference>
<reference evidence="5" key="1">
    <citation type="submission" date="2020-06" db="EMBL/GenBank/DDBJ databases">
        <authorList>
            <consortium name="Plant Systems Biology data submission"/>
        </authorList>
    </citation>
    <scope>NUCLEOTIDE SEQUENCE</scope>
    <source>
        <strain evidence="5">D6</strain>
    </source>
</reference>
<feature type="binding site" evidence="3">
    <location>
        <position position="238"/>
    </location>
    <ligand>
        <name>ATP</name>
        <dbReference type="ChEBI" id="CHEBI:30616"/>
    </ligand>
</feature>